<name>H0I141_9HYPH</name>
<dbReference type="EMBL" id="AHAM01000277">
    <property type="protein sequence ID" value="EHK53288.1"/>
    <property type="molecule type" value="Genomic_DNA"/>
</dbReference>
<proteinExistence type="predicted"/>
<gene>
    <name evidence="1" type="ORF">MAXJ12_30892</name>
</gene>
<accession>H0I141</accession>
<keyword evidence="2" id="KW-1185">Reference proteome</keyword>
<dbReference type="AlphaFoldDB" id="H0I141"/>
<sequence length="83" mass="9256">MDLAWQERQAVHARRRIHNRLQHLDAERGAARQLKRGADIDERVRQPPRPRSLTPAILSEARIGVVGQQALDHVTGPSPDVGG</sequence>
<dbReference type="Proteomes" id="UP000003250">
    <property type="component" value="Unassembled WGS sequence"/>
</dbReference>
<evidence type="ECO:0000313" key="1">
    <source>
        <dbReference type="EMBL" id="EHK53288.1"/>
    </source>
</evidence>
<dbReference type="PATRIC" id="fig|1107882.3.peg.5976"/>
<protein>
    <submittedName>
        <fullName evidence="1">Uncharacterized protein</fullName>
    </submittedName>
</protein>
<reference evidence="1 2" key="1">
    <citation type="journal article" date="2012" name="J. Bacteriol.">
        <title>Draft Genome Sequence of Mesorhizobium alhagi CCNWXJ12-2T, a Novel Salt-Resistant Species Isolated from the Desert of Northwestern China.</title>
        <authorList>
            <person name="Zhou M."/>
            <person name="Chen W."/>
            <person name="Chen H."/>
            <person name="Wei G."/>
        </authorList>
    </citation>
    <scope>NUCLEOTIDE SEQUENCE [LARGE SCALE GENOMIC DNA]</scope>
    <source>
        <strain evidence="1 2">CCNWXJ12-2</strain>
    </source>
</reference>
<evidence type="ECO:0000313" key="2">
    <source>
        <dbReference type="Proteomes" id="UP000003250"/>
    </source>
</evidence>
<organism evidence="1 2">
    <name type="scientific">Mesorhizobium alhagi CCNWXJ12-2</name>
    <dbReference type="NCBI Taxonomy" id="1107882"/>
    <lineage>
        <taxon>Bacteria</taxon>
        <taxon>Pseudomonadati</taxon>
        <taxon>Pseudomonadota</taxon>
        <taxon>Alphaproteobacteria</taxon>
        <taxon>Hyphomicrobiales</taxon>
        <taxon>Phyllobacteriaceae</taxon>
        <taxon>Allomesorhizobium</taxon>
    </lineage>
</organism>